<dbReference type="RefSeq" id="WP_317946593.1">
    <property type="nucleotide sequence ID" value="NZ_JAUBDI010000028.1"/>
</dbReference>
<dbReference type="Gene3D" id="1.10.10.10">
    <property type="entry name" value="Winged helix-like DNA-binding domain superfamily/Winged helix DNA-binding domain"/>
    <property type="match status" value="1"/>
</dbReference>
<dbReference type="InterPro" id="IPR036390">
    <property type="entry name" value="WH_DNA-bd_sf"/>
</dbReference>
<gene>
    <name evidence="1" type="ORF">QT711_18040</name>
</gene>
<evidence type="ECO:0000313" key="1">
    <source>
        <dbReference type="EMBL" id="MDW0115066.1"/>
    </source>
</evidence>
<proteinExistence type="predicted"/>
<dbReference type="SUPFAM" id="SSF46785">
    <property type="entry name" value="Winged helix' DNA-binding domain"/>
    <property type="match status" value="1"/>
</dbReference>
<organism evidence="1 2">
    <name type="scientific">Sporosarcina saromensis</name>
    <dbReference type="NCBI Taxonomy" id="359365"/>
    <lineage>
        <taxon>Bacteria</taxon>
        <taxon>Bacillati</taxon>
        <taxon>Bacillota</taxon>
        <taxon>Bacilli</taxon>
        <taxon>Bacillales</taxon>
        <taxon>Caryophanaceae</taxon>
        <taxon>Sporosarcina</taxon>
    </lineage>
</organism>
<evidence type="ECO:0000313" key="2">
    <source>
        <dbReference type="Proteomes" id="UP001282284"/>
    </source>
</evidence>
<protein>
    <submittedName>
        <fullName evidence="1">YjcQ family protein</fullName>
    </submittedName>
</protein>
<dbReference type="Proteomes" id="UP001282284">
    <property type="component" value="Unassembled WGS sequence"/>
</dbReference>
<accession>A0ABU4GDK9</accession>
<dbReference type="Pfam" id="PF09639">
    <property type="entry name" value="YjcQ"/>
    <property type="match status" value="1"/>
</dbReference>
<name>A0ABU4GDK9_9BACL</name>
<sequence>MNKGKLIYSILKEIDKGNEPSFKNYDVTLEQFGEVLEMMASGNLIENAIVQRGGIGNKVIYTHLTHTKVTMGGLQYLEDNSGWAKTYNAIKEIRDWIK</sequence>
<keyword evidence="2" id="KW-1185">Reference proteome</keyword>
<reference evidence="1 2" key="1">
    <citation type="submission" date="2023-06" db="EMBL/GenBank/DDBJ databases">
        <title>Sporosarcina sp. nov., isolated from Korean traditional fermented seafood 'Jeotgal'.</title>
        <authorList>
            <person name="Yang A.I."/>
            <person name="Shin N.-R."/>
        </authorList>
    </citation>
    <scope>NUCLEOTIDE SEQUENCE [LARGE SCALE GENOMIC DNA]</scope>
    <source>
        <strain evidence="1 2">KCTC13119</strain>
    </source>
</reference>
<dbReference type="EMBL" id="JAUBDI010000028">
    <property type="protein sequence ID" value="MDW0115066.1"/>
    <property type="molecule type" value="Genomic_DNA"/>
</dbReference>
<dbReference type="InterPro" id="IPR018597">
    <property type="entry name" value="Phage_Tuc2009_YjcQ"/>
</dbReference>
<dbReference type="InterPro" id="IPR036388">
    <property type="entry name" value="WH-like_DNA-bd_sf"/>
</dbReference>
<comment type="caution">
    <text evidence="1">The sequence shown here is derived from an EMBL/GenBank/DDBJ whole genome shotgun (WGS) entry which is preliminary data.</text>
</comment>